<proteinExistence type="predicted"/>
<reference evidence="2" key="2">
    <citation type="journal article" date="2015" name="Fish Shellfish Immunol.">
        <title>Early steps in the European eel (Anguilla anguilla)-Vibrio vulnificus interaction in the gills: Role of the RtxA13 toxin.</title>
        <authorList>
            <person name="Callol A."/>
            <person name="Pajuelo D."/>
            <person name="Ebbesson L."/>
            <person name="Teles M."/>
            <person name="MacKenzie S."/>
            <person name="Amaro C."/>
        </authorList>
    </citation>
    <scope>NUCLEOTIDE SEQUENCE</scope>
</reference>
<evidence type="ECO:0000256" key="1">
    <source>
        <dbReference type="SAM" id="MobiDB-lite"/>
    </source>
</evidence>
<accession>A0A0E9RB15</accession>
<sequence>MAPLDQKTQLSPAGWQWTLTTGETGNRRRMKAWRSTSTIWTCCKICPKKGEAPVMDDLDDLDDN</sequence>
<protein>
    <submittedName>
        <fullName evidence="2">Uncharacterized protein</fullName>
    </submittedName>
</protein>
<feature type="region of interest" description="Disordered" evidence="1">
    <location>
        <begin position="1"/>
        <end position="21"/>
    </location>
</feature>
<reference evidence="2" key="1">
    <citation type="submission" date="2014-11" db="EMBL/GenBank/DDBJ databases">
        <authorList>
            <person name="Amaro Gonzalez C."/>
        </authorList>
    </citation>
    <scope>NUCLEOTIDE SEQUENCE</scope>
</reference>
<evidence type="ECO:0000313" key="2">
    <source>
        <dbReference type="EMBL" id="JAH25690.1"/>
    </source>
</evidence>
<dbReference type="EMBL" id="GBXM01082887">
    <property type="protein sequence ID" value="JAH25690.1"/>
    <property type="molecule type" value="Transcribed_RNA"/>
</dbReference>
<name>A0A0E9RB15_ANGAN</name>
<organism evidence="2">
    <name type="scientific">Anguilla anguilla</name>
    <name type="common">European freshwater eel</name>
    <name type="synonym">Muraena anguilla</name>
    <dbReference type="NCBI Taxonomy" id="7936"/>
    <lineage>
        <taxon>Eukaryota</taxon>
        <taxon>Metazoa</taxon>
        <taxon>Chordata</taxon>
        <taxon>Craniata</taxon>
        <taxon>Vertebrata</taxon>
        <taxon>Euteleostomi</taxon>
        <taxon>Actinopterygii</taxon>
        <taxon>Neopterygii</taxon>
        <taxon>Teleostei</taxon>
        <taxon>Anguilliformes</taxon>
        <taxon>Anguillidae</taxon>
        <taxon>Anguilla</taxon>
    </lineage>
</organism>
<dbReference type="AlphaFoldDB" id="A0A0E9RB15"/>